<protein>
    <submittedName>
        <fullName evidence="1">Sigma-54-dependent Fis family transcriptional regulator</fullName>
    </submittedName>
</protein>
<dbReference type="InterPro" id="IPR001789">
    <property type="entry name" value="Sig_transdc_resp-reg_receiver"/>
</dbReference>
<dbReference type="PRINTS" id="PR01590">
    <property type="entry name" value="HTHFIS"/>
</dbReference>
<dbReference type="Pfam" id="PF25601">
    <property type="entry name" value="AAA_lid_14"/>
    <property type="match status" value="1"/>
</dbReference>
<dbReference type="InterPro" id="IPR025944">
    <property type="entry name" value="Sigma_54_int_dom_CS"/>
</dbReference>
<keyword evidence="2" id="KW-1185">Reference proteome</keyword>
<dbReference type="SMART" id="SM00448">
    <property type="entry name" value="REC"/>
    <property type="match status" value="1"/>
</dbReference>
<dbReference type="SUPFAM" id="SSF52540">
    <property type="entry name" value="P-loop containing nucleoside triphosphate hydrolases"/>
    <property type="match status" value="1"/>
</dbReference>
<dbReference type="SUPFAM" id="SSF46689">
    <property type="entry name" value="Homeodomain-like"/>
    <property type="match status" value="1"/>
</dbReference>
<dbReference type="Gene3D" id="3.40.50.300">
    <property type="entry name" value="P-loop containing nucleotide triphosphate hydrolases"/>
    <property type="match status" value="1"/>
</dbReference>
<dbReference type="AlphaFoldDB" id="A0A2Z4FRX8"/>
<dbReference type="InterPro" id="IPR002078">
    <property type="entry name" value="Sigma_54_int"/>
</dbReference>
<dbReference type="EMBL" id="CP030032">
    <property type="protein sequence ID" value="AWV91456.1"/>
    <property type="molecule type" value="Genomic_DNA"/>
</dbReference>
<dbReference type="KEGG" id="bsed:DN745_15055"/>
<accession>A0A2Z4FRX8</accession>
<dbReference type="PROSITE" id="PS50110">
    <property type="entry name" value="RESPONSE_REGULATORY"/>
    <property type="match status" value="1"/>
</dbReference>
<dbReference type="GO" id="GO:0005524">
    <property type="term" value="F:ATP binding"/>
    <property type="evidence" value="ECO:0007669"/>
    <property type="project" value="InterPro"/>
</dbReference>
<dbReference type="Pfam" id="PF00158">
    <property type="entry name" value="Sigma54_activat"/>
    <property type="match status" value="1"/>
</dbReference>
<dbReference type="InterPro" id="IPR025662">
    <property type="entry name" value="Sigma_54_int_dom_ATP-bd_1"/>
</dbReference>
<dbReference type="Gene3D" id="3.40.50.2300">
    <property type="match status" value="1"/>
</dbReference>
<dbReference type="Pfam" id="PF02954">
    <property type="entry name" value="HTH_8"/>
    <property type="match status" value="1"/>
</dbReference>
<dbReference type="FunFam" id="3.40.50.300:FF:000006">
    <property type="entry name" value="DNA-binding transcriptional regulator NtrC"/>
    <property type="match status" value="1"/>
</dbReference>
<dbReference type="InterPro" id="IPR002197">
    <property type="entry name" value="HTH_Fis"/>
</dbReference>
<dbReference type="Proteomes" id="UP000249799">
    <property type="component" value="Chromosome"/>
</dbReference>
<dbReference type="GO" id="GO:0000160">
    <property type="term" value="P:phosphorelay signal transduction system"/>
    <property type="evidence" value="ECO:0007669"/>
    <property type="project" value="InterPro"/>
</dbReference>
<dbReference type="InterPro" id="IPR003593">
    <property type="entry name" value="AAA+_ATPase"/>
</dbReference>
<dbReference type="InterPro" id="IPR058031">
    <property type="entry name" value="AAA_lid_NorR"/>
</dbReference>
<dbReference type="GO" id="GO:0006355">
    <property type="term" value="P:regulation of DNA-templated transcription"/>
    <property type="evidence" value="ECO:0007669"/>
    <property type="project" value="InterPro"/>
</dbReference>
<dbReference type="OrthoDB" id="9814761at2"/>
<gene>
    <name evidence="1" type="ORF">DN745_15055</name>
</gene>
<dbReference type="InterPro" id="IPR027417">
    <property type="entry name" value="P-loop_NTPase"/>
</dbReference>
<dbReference type="GO" id="GO:0043565">
    <property type="term" value="F:sequence-specific DNA binding"/>
    <property type="evidence" value="ECO:0007669"/>
    <property type="project" value="InterPro"/>
</dbReference>
<evidence type="ECO:0000313" key="1">
    <source>
        <dbReference type="EMBL" id="AWV91456.1"/>
    </source>
</evidence>
<dbReference type="SMART" id="SM00382">
    <property type="entry name" value="AAA"/>
    <property type="match status" value="1"/>
</dbReference>
<organism evidence="1 2">
    <name type="scientific">Bradymonas sediminis</name>
    <dbReference type="NCBI Taxonomy" id="1548548"/>
    <lineage>
        <taxon>Bacteria</taxon>
        <taxon>Deltaproteobacteria</taxon>
        <taxon>Bradymonadales</taxon>
        <taxon>Bradymonadaceae</taxon>
        <taxon>Bradymonas</taxon>
    </lineage>
</organism>
<dbReference type="Pfam" id="PF00072">
    <property type="entry name" value="Response_reg"/>
    <property type="match status" value="1"/>
</dbReference>
<dbReference type="PROSITE" id="PS50045">
    <property type="entry name" value="SIGMA54_INTERACT_4"/>
    <property type="match status" value="1"/>
</dbReference>
<dbReference type="CDD" id="cd00009">
    <property type="entry name" value="AAA"/>
    <property type="match status" value="1"/>
</dbReference>
<reference evidence="1 2" key="1">
    <citation type="submission" date="2018-06" db="EMBL/GenBank/DDBJ databases">
        <title>Lujinxingia sediminis gen. nov. sp. nov., a new facultative anaerobic member of the class Deltaproteobacteria, and proposal of Lujinxingaceae fam. nov.</title>
        <authorList>
            <person name="Guo L.-Y."/>
            <person name="Li C.-M."/>
            <person name="Wang S."/>
            <person name="Du Z.-J."/>
        </authorList>
    </citation>
    <scope>NUCLEOTIDE SEQUENCE [LARGE SCALE GENOMIC DNA]</scope>
    <source>
        <strain evidence="1 2">FA350</strain>
    </source>
</reference>
<dbReference type="Gene3D" id="1.10.8.60">
    <property type="match status" value="1"/>
</dbReference>
<dbReference type="PROSITE" id="PS00675">
    <property type="entry name" value="SIGMA54_INTERACT_1"/>
    <property type="match status" value="1"/>
</dbReference>
<dbReference type="PROSITE" id="PS00676">
    <property type="entry name" value="SIGMA54_INTERACT_2"/>
    <property type="match status" value="1"/>
</dbReference>
<dbReference type="PROSITE" id="PS00688">
    <property type="entry name" value="SIGMA54_INTERACT_3"/>
    <property type="match status" value="1"/>
</dbReference>
<evidence type="ECO:0000313" key="2">
    <source>
        <dbReference type="Proteomes" id="UP000249799"/>
    </source>
</evidence>
<dbReference type="InterPro" id="IPR025943">
    <property type="entry name" value="Sigma_54_int_dom_ATP-bd_2"/>
</dbReference>
<dbReference type="InterPro" id="IPR009057">
    <property type="entry name" value="Homeodomain-like_sf"/>
</dbReference>
<dbReference type="Gene3D" id="1.10.10.60">
    <property type="entry name" value="Homeodomain-like"/>
    <property type="match status" value="1"/>
</dbReference>
<dbReference type="PANTHER" id="PTHR32071:SF113">
    <property type="entry name" value="ALGINATE BIOSYNTHESIS TRANSCRIPTIONAL REGULATORY PROTEIN ALGB"/>
    <property type="match status" value="1"/>
</dbReference>
<name>A0A2Z4FRX8_9DELT</name>
<dbReference type="PANTHER" id="PTHR32071">
    <property type="entry name" value="TRANSCRIPTIONAL REGULATORY PROTEIN"/>
    <property type="match status" value="1"/>
</dbReference>
<sequence>MNEPSSPIENQPPILIIDDEQSMRQFLSIMLKKQDLAHTTAASGEEALSRLDAGERFSVVLTDLQMAEVGGIEVLRAIKETDPACQVVVMTAFASPETAVSAIRAGAYDYITKPFKLEQVQVVVRRALEKFELLRENLYLKESLDRSQGFAEMLGQSKPMQHVFEMIARVADAPATILISGESGTGKELVARAIHQKGARAKQPFLPINCGAIPENLIESELFGHKKGAFTGATQDKKGLFEAAAGGTVFLDEIGELGQPMQVKLLRVLQERKVRPVGAAQELTVDCRILAATNRDLREEVAEGRFREDLYYRLSVIPIEVPPLRERGSDLKLLIEHFVNELAAKRPANFGGVDIMGIDSSTMRILLNYDYPGNVRELQNIIERAVTLTRGDMIFPDVLPPHLQEQSFARAAHDLEIPADGLDLEAMVAQLERELITKALERTDGAKTRAAELLGITFRSLRYRLKKYGMDDSE</sequence>
<dbReference type="RefSeq" id="WP_111337738.1">
    <property type="nucleotide sequence ID" value="NZ_CP030032.1"/>
</dbReference>
<dbReference type="InterPro" id="IPR011006">
    <property type="entry name" value="CheY-like_superfamily"/>
</dbReference>
<proteinExistence type="predicted"/>
<dbReference type="SUPFAM" id="SSF52172">
    <property type="entry name" value="CheY-like"/>
    <property type="match status" value="1"/>
</dbReference>